<dbReference type="Proteomes" id="UP001500575">
    <property type="component" value="Unassembled WGS sequence"/>
</dbReference>
<comment type="subcellular location">
    <subcellularLocation>
        <location evidence="1">Cell membrane</location>
        <topology evidence="1">Multi-pass membrane protein</topology>
    </subcellularLocation>
</comment>
<feature type="transmembrane region" description="Helical" evidence="7">
    <location>
        <begin position="231"/>
        <end position="252"/>
    </location>
</feature>
<keyword evidence="6 7" id="KW-0472">Membrane</keyword>
<feature type="transmembrane region" description="Helical" evidence="7">
    <location>
        <begin position="314"/>
        <end position="336"/>
    </location>
</feature>
<dbReference type="EMBL" id="BAAAQQ010000007">
    <property type="protein sequence ID" value="GAA2120884.1"/>
    <property type="molecule type" value="Genomic_DNA"/>
</dbReference>
<evidence type="ECO:0000313" key="10">
    <source>
        <dbReference type="Proteomes" id="UP001500575"/>
    </source>
</evidence>
<dbReference type="InterPro" id="IPR000731">
    <property type="entry name" value="SSD"/>
</dbReference>
<keyword evidence="3" id="KW-1003">Cell membrane</keyword>
<comment type="caution">
    <text evidence="9">The sequence shown here is derived from an EMBL/GenBank/DDBJ whole genome shotgun (WGS) entry which is preliminary data.</text>
</comment>
<feature type="transmembrane region" description="Helical" evidence="7">
    <location>
        <begin position="638"/>
        <end position="657"/>
    </location>
</feature>
<feature type="transmembrane region" description="Helical" evidence="7">
    <location>
        <begin position="182"/>
        <end position="200"/>
    </location>
</feature>
<feature type="transmembrane region" description="Helical" evidence="7">
    <location>
        <begin position="663"/>
        <end position="686"/>
    </location>
</feature>
<feature type="transmembrane region" description="Helical" evidence="7">
    <location>
        <begin position="526"/>
        <end position="545"/>
    </location>
</feature>
<dbReference type="PROSITE" id="PS50156">
    <property type="entry name" value="SSD"/>
    <property type="match status" value="1"/>
</dbReference>
<gene>
    <name evidence="9" type="ORF">GCM10009843_14640</name>
</gene>
<dbReference type="SUPFAM" id="SSF82866">
    <property type="entry name" value="Multidrug efflux transporter AcrB transmembrane domain"/>
    <property type="match status" value="2"/>
</dbReference>
<dbReference type="InterPro" id="IPR050545">
    <property type="entry name" value="Mycobact_MmpL"/>
</dbReference>
<evidence type="ECO:0000313" key="9">
    <source>
        <dbReference type="EMBL" id="GAA2120884.1"/>
    </source>
</evidence>
<feature type="transmembrane region" description="Helical" evidence="7">
    <location>
        <begin position="381"/>
        <end position="403"/>
    </location>
</feature>
<evidence type="ECO:0000256" key="3">
    <source>
        <dbReference type="ARBA" id="ARBA00022475"/>
    </source>
</evidence>
<evidence type="ECO:0000256" key="1">
    <source>
        <dbReference type="ARBA" id="ARBA00004651"/>
    </source>
</evidence>
<dbReference type="PANTHER" id="PTHR33406:SF11">
    <property type="entry name" value="MEMBRANE PROTEIN SCO6666-RELATED"/>
    <property type="match status" value="1"/>
</dbReference>
<organism evidence="9 10">
    <name type="scientific">Nocardioides bigeumensis</name>
    <dbReference type="NCBI Taxonomy" id="433657"/>
    <lineage>
        <taxon>Bacteria</taxon>
        <taxon>Bacillati</taxon>
        <taxon>Actinomycetota</taxon>
        <taxon>Actinomycetes</taxon>
        <taxon>Propionibacteriales</taxon>
        <taxon>Nocardioidaceae</taxon>
        <taxon>Nocardioides</taxon>
    </lineage>
</organism>
<evidence type="ECO:0000256" key="6">
    <source>
        <dbReference type="ARBA" id="ARBA00023136"/>
    </source>
</evidence>
<evidence type="ECO:0000256" key="4">
    <source>
        <dbReference type="ARBA" id="ARBA00022692"/>
    </source>
</evidence>
<dbReference type="Gene3D" id="1.20.1640.10">
    <property type="entry name" value="Multidrug efflux transporter AcrB transmembrane domain"/>
    <property type="match status" value="2"/>
</dbReference>
<evidence type="ECO:0000256" key="2">
    <source>
        <dbReference type="ARBA" id="ARBA00010157"/>
    </source>
</evidence>
<name>A0ABN2Y342_9ACTN</name>
<dbReference type="InterPro" id="IPR004869">
    <property type="entry name" value="MMPL_dom"/>
</dbReference>
<evidence type="ECO:0000256" key="5">
    <source>
        <dbReference type="ARBA" id="ARBA00022989"/>
    </source>
</evidence>
<accession>A0ABN2Y342</accession>
<reference evidence="9 10" key="1">
    <citation type="journal article" date="2019" name="Int. J. Syst. Evol. Microbiol.">
        <title>The Global Catalogue of Microorganisms (GCM) 10K type strain sequencing project: providing services to taxonomists for standard genome sequencing and annotation.</title>
        <authorList>
            <consortium name="The Broad Institute Genomics Platform"/>
            <consortium name="The Broad Institute Genome Sequencing Center for Infectious Disease"/>
            <person name="Wu L."/>
            <person name="Ma J."/>
        </authorList>
    </citation>
    <scope>NUCLEOTIDE SEQUENCE [LARGE SCALE GENOMIC DNA]</scope>
    <source>
        <strain evidence="9 10">JCM 16021</strain>
    </source>
</reference>
<evidence type="ECO:0000259" key="8">
    <source>
        <dbReference type="PROSITE" id="PS50156"/>
    </source>
</evidence>
<feature type="domain" description="SSD" evidence="8">
    <location>
        <begin position="198"/>
        <end position="335"/>
    </location>
</feature>
<protein>
    <submittedName>
        <fullName evidence="9">MMPL family transporter</fullName>
    </submittedName>
</protein>
<dbReference type="PANTHER" id="PTHR33406">
    <property type="entry name" value="MEMBRANE PROTEIN MJ1562-RELATED"/>
    <property type="match status" value="1"/>
</dbReference>
<sequence>MNRWGAFVARRARAVLAAALVLVALAAVYGFGVFGALSDGGFEDRDAESSRALSAVLESFPESSADLVVVYSSDDLTIADPEFAAAVRDTLDGLAAGPVVNTVTWFDTQSPDLVSADQHATRVIVTLAGDDLEEKVASYDAVRDDLDASSSTGLETHVAGQYVVFEDVNGQVSKDIARAESISLPIVLLLSLVIFGSAIASLMPTMVGLVAVVGAFAVVRLITNLTDVSVFSINVITLLGMGLAIDYALFVVNRFREELGKRPTSDRADVVIAIERTMASAGRTVLFSGVIVAAALSSLLVFKQPFLRSMGYGGMAAVLVAMAASLTILPAVLTLLGRRLEWGTMPWRRRRLARAGAEGTDLDDGHGAWARIARSVMARPVAYLVGITATLLLIGSPILGAQWGSVDERILPEGSPSRVASEVIADEFGGDTSSAEVVVTGGSATEVDQYAADVAEVADVIGVQPVGSDGDRTLLRVSWIGAGQSQTSQDLVKDLREVPAPDGATVLVGGPSAATVDLVDSVFDRLPVMALMVGVIMLVLLFLAFGSVVLPLKAIVMAIISIAASFGVVTWIFQDGHLSGLLGFDSPGYLDVTEPILMLAILFGLSMDYEVFLLSRVREEWDRTGDNTAAVAIGMQRTGRIITSAALLLAVVIGGFATSGIVFIKMIGVGMLVAVLLDATVVRALLVPATMRLLGRANWWAPAPLARWWDRHGHHETLADEPVDNSRERLPVG</sequence>
<feature type="transmembrane region" description="Helical" evidence="7">
    <location>
        <begin position="552"/>
        <end position="573"/>
    </location>
</feature>
<keyword evidence="10" id="KW-1185">Reference proteome</keyword>
<dbReference type="RefSeq" id="WP_344303024.1">
    <property type="nucleotide sequence ID" value="NZ_BAAAQQ010000007.1"/>
</dbReference>
<keyword evidence="5 7" id="KW-1133">Transmembrane helix</keyword>
<dbReference type="Pfam" id="PF03176">
    <property type="entry name" value="MMPL"/>
    <property type="match status" value="2"/>
</dbReference>
<evidence type="ECO:0000256" key="7">
    <source>
        <dbReference type="SAM" id="Phobius"/>
    </source>
</evidence>
<keyword evidence="4 7" id="KW-0812">Transmembrane</keyword>
<proteinExistence type="inferred from homology"/>
<feature type="transmembrane region" description="Helical" evidence="7">
    <location>
        <begin position="596"/>
        <end position="617"/>
    </location>
</feature>
<feature type="transmembrane region" description="Helical" evidence="7">
    <location>
        <begin position="284"/>
        <end position="302"/>
    </location>
</feature>
<comment type="similarity">
    <text evidence="2">Belongs to the resistance-nodulation-cell division (RND) (TC 2.A.6) family. MmpL subfamily.</text>
</comment>